<evidence type="ECO:0000313" key="2">
    <source>
        <dbReference type="EMBL" id="RVX00684.1"/>
    </source>
</evidence>
<dbReference type="Proteomes" id="UP000288805">
    <property type="component" value="Unassembled WGS sequence"/>
</dbReference>
<accession>A0A438IVC3</accession>
<sequence length="143" mass="16168">MRLWITTRPGDRPKRQQRRNKRSVSEVGSEISSRQARSVAQGVREAQLSDSSRFPRPTRSFPTIASAPSTISDPPPPHPDFQVATPHSYHYNNERPRYSSRPNADAFVSKFEVVLRFLTTRAFLLNVAFAGYCFPSLSLVCVC</sequence>
<organism evidence="2 3">
    <name type="scientific">Vitis vinifera</name>
    <name type="common">Grape</name>
    <dbReference type="NCBI Taxonomy" id="29760"/>
    <lineage>
        <taxon>Eukaryota</taxon>
        <taxon>Viridiplantae</taxon>
        <taxon>Streptophyta</taxon>
        <taxon>Embryophyta</taxon>
        <taxon>Tracheophyta</taxon>
        <taxon>Spermatophyta</taxon>
        <taxon>Magnoliopsida</taxon>
        <taxon>eudicotyledons</taxon>
        <taxon>Gunneridae</taxon>
        <taxon>Pentapetalae</taxon>
        <taxon>rosids</taxon>
        <taxon>Vitales</taxon>
        <taxon>Vitaceae</taxon>
        <taxon>Viteae</taxon>
        <taxon>Vitis</taxon>
    </lineage>
</organism>
<reference evidence="2 3" key="1">
    <citation type="journal article" date="2018" name="PLoS Genet.">
        <title>Population sequencing reveals clonal diversity and ancestral inbreeding in the grapevine cultivar Chardonnay.</title>
        <authorList>
            <person name="Roach M.J."/>
            <person name="Johnson D.L."/>
            <person name="Bohlmann J."/>
            <person name="van Vuuren H.J."/>
            <person name="Jones S.J."/>
            <person name="Pretorius I.S."/>
            <person name="Schmidt S.A."/>
            <person name="Borneman A.R."/>
        </authorList>
    </citation>
    <scope>NUCLEOTIDE SEQUENCE [LARGE SCALE GENOMIC DNA]</scope>
    <source>
        <strain evidence="3">cv. Chardonnay</strain>
        <tissue evidence="2">Leaf</tissue>
    </source>
</reference>
<dbReference type="AlphaFoldDB" id="A0A438IVC3"/>
<gene>
    <name evidence="2" type="ORF">CK203_030395</name>
</gene>
<name>A0A438IVC3_VITVI</name>
<dbReference type="EMBL" id="QGNW01000080">
    <property type="protein sequence ID" value="RVX00684.1"/>
    <property type="molecule type" value="Genomic_DNA"/>
</dbReference>
<protein>
    <submittedName>
        <fullName evidence="2">Uncharacterized protein</fullName>
    </submittedName>
</protein>
<comment type="caution">
    <text evidence="2">The sequence shown here is derived from an EMBL/GenBank/DDBJ whole genome shotgun (WGS) entry which is preliminary data.</text>
</comment>
<proteinExistence type="predicted"/>
<evidence type="ECO:0000313" key="3">
    <source>
        <dbReference type="Proteomes" id="UP000288805"/>
    </source>
</evidence>
<feature type="region of interest" description="Disordered" evidence="1">
    <location>
        <begin position="1"/>
        <end position="99"/>
    </location>
</feature>
<evidence type="ECO:0000256" key="1">
    <source>
        <dbReference type="SAM" id="MobiDB-lite"/>
    </source>
</evidence>